<protein>
    <submittedName>
        <fullName evidence="1">Uncharacterized protein</fullName>
    </submittedName>
</protein>
<evidence type="ECO:0000313" key="2">
    <source>
        <dbReference type="Proteomes" id="UP000006620"/>
    </source>
</evidence>
<dbReference type="KEGG" id="pms:KNP414_07204"/>
<proteinExistence type="predicted"/>
<name>F8FN44_PAEMK</name>
<accession>F8FN44</accession>
<organism evidence="1 2">
    <name type="scientific">Paenibacillus mucilaginosus (strain KNP414)</name>
    <dbReference type="NCBI Taxonomy" id="1036673"/>
    <lineage>
        <taxon>Bacteria</taxon>
        <taxon>Bacillati</taxon>
        <taxon>Bacillota</taxon>
        <taxon>Bacilli</taxon>
        <taxon>Bacillales</taxon>
        <taxon>Paenibacillaceae</taxon>
        <taxon>Paenibacillus</taxon>
    </lineage>
</organism>
<dbReference type="HOGENOM" id="CLU_3346764_0_0_9"/>
<dbReference type="Proteomes" id="UP000006620">
    <property type="component" value="Chromosome"/>
</dbReference>
<reference evidence="1 2" key="2">
    <citation type="journal article" date="2013" name="Genome Announc.">
        <title>Genome Sequence of Growth-Improving Paenibacillus mucilaginosus Strain KNP414.</title>
        <authorList>
            <person name="Lu J.J."/>
            <person name="Wang J.F."/>
            <person name="Hu X.F."/>
        </authorList>
    </citation>
    <scope>NUCLEOTIDE SEQUENCE [LARGE SCALE GENOMIC DNA]</scope>
    <source>
        <strain evidence="1 2">KNP414</strain>
    </source>
</reference>
<dbReference type="EMBL" id="CP002869">
    <property type="protein sequence ID" value="AEI45714.1"/>
    <property type="molecule type" value="Genomic_DNA"/>
</dbReference>
<sequence>MTGIMSFVTIDQNVKNFTFFSKAFLSCFDKHFGTHLL</sequence>
<dbReference type="AlphaFoldDB" id="F8FN44"/>
<reference evidence="2" key="1">
    <citation type="submission" date="2011-06" db="EMBL/GenBank/DDBJ databases">
        <title>Complete genome sequence of Paenibacillus mucilaginosus KNP414.</title>
        <authorList>
            <person name="Wang J."/>
            <person name="Hu S."/>
            <person name="Hu X."/>
            <person name="Zhang B."/>
            <person name="Dong D."/>
            <person name="Zhang S."/>
            <person name="Zhao K."/>
            <person name="Wu D."/>
        </authorList>
    </citation>
    <scope>NUCLEOTIDE SEQUENCE [LARGE SCALE GENOMIC DNA]</scope>
    <source>
        <strain evidence="2">KNP414</strain>
    </source>
</reference>
<evidence type="ECO:0000313" key="1">
    <source>
        <dbReference type="EMBL" id="AEI45714.1"/>
    </source>
</evidence>
<gene>
    <name evidence="1" type="ordered locus">KNP414_07204</name>
</gene>